<keyword evidence="1" id="KW-0472">Membrane</keyword>
<feature type="transmembrane region" description="Helical" evidence="1">
    <location>
        <begin position="40"/>
        <end position="56"/>
    </location>
</feature>
<evidence type="ECO:0000256" key="1">
    <source>
        <dbReference type="SAM" id="Phobius"/>
    </source>
</evidence>
<dbReference type="Proteomes" id="UP000463051">
    <property type="component" value="Unassembled WGS sequence"/>
</dbReference>
<feature type="transmembrane region" description="Helical" evidence="1">
    <location>
        <begin position="14"/>
        <end position="34"/>
    </location>
</feature>
<sequence length="65" mass="7677">MIILLWLNRYIERYFEYLFLWILIVIATVSIPLIISNAQLIILSEAFIGVLFSLNYKKLSKLMPT</sequence>
<evidence type="ECO:0000313" key="2">
    <source>
        <dbReference type="EMBL" id="MRN56205.1"/>
    </source>
</evidence>
<keyword evidence="1" id="KW-0812">Transmembrane</keyword>
<keyword evidence="3" id="KW-1185">Reference proteome</keyword>
<dbReference type="EMBL" id="WJXB01000012">
    <property type="protein sequence ID" value="MRN56205.1"/>
    <property type="molecule type" value="Genomic_DNA"/>
</dbReference>
<evidence type="ECO:0000313" key="3">
    <source>
        <dbReference type="Proteomes" id="UP000463051"/>
    </source>
</evidence>
<name>A0A7X2HA37_9BACL</name>
<dbReference type="AlphaFoldDB" id="A0A7X2HA37"/>
<reference evidence="2 3" key="1">
    <citation type="submission" date="2019-11" db="EMBL/GenBank/DDBJ databases">
        <title>Paenibacillus monticola sp. nov., a novel PGPR strain isolated from mountain sample in China.</title>
        <authorList>
            <person name="Zhao Q."/>
            <person name="Li H.-P."/>
            <person name="Zhang J.-L."/>
        </authorList>
    </citation>
    <scope>NUCLEOTIDE SEQUENCE [LARGE SCALE GENOMIC DNA]</scope>
    <source>
        <strain evidence="2 3">LC-T2</strain>
    </source>
</reference>
<accession>A0A7X2HA37</accession>
<organism evidence="2 3">
    <name type="scientific">Paenibacillus monticola</name>
    <dbReference type="NCBI Taxonomy" id="2666075"/>
    <lineage>
        <taxon>Bacteria</taxon>
        <taxon>Bacillati</taxon>
        <taxon>Bacillota</taxon>
        <taxon>Bacilli</taxon>
        <taxon>Bacillales</taxon>
        <taxon>Paenibacillaceae</taxon>
        <taxon>Paenibacillus</taxon>
    </lineage>
</organism>
<comment type="caution">
    <text evidence="2">The sequence shown here is derived from an EMBL/GenBank/DDBJ whole genome shotgun (WGS) entry which is preliminary data.</text>
</comment>
<keyword evidence="1" id="KW-1133">Transmembrane helix</keyword>
<proteinExistence type="predicted"/>
<dbReference type="RefSeq" id="WP_229522431.1">
    <property type="nucleotide sequence ID" value="NZ_WJXB01000012.1"/>
</dbReference>
<gene>
    <name evidence="2" type="ORF">GJB61_24850</name>
</gene>
<protein>
    <submittedName>
        <fullName evidence="2">Uncharacterized protein</fullName>
    </submittedName>
</protein>